<feature type="compositionally biased region" description="Basic and acidic residues" evidence="1">
    <location>
        <begin position="82"/>
        <end position="91"/>
    </location>
</feature>
<feature type="compositionally biased region" description="Polar residues" evidence="1">
    <location>
        <begin position="36"/>
        <end position="47"/>
    </location>
</feature>
<organism evidence="2 3">
    <name type="scientific">Petrolisthes cinctipes</name>
    <name type="common">Flat porcelain crab</name>
    <dbReference type="NCBI Taxonomy" id="88211"/>
    <lineage>
        <taxon>Eukaryota</taxon>
        <taxon>Metazoa</taxon>
        <taxon>Ecdysozoa</taxon>
        <taxon>Arthropoda</taxon>
        <taxon>Crustacea</taxon>
        <taxon>Multicrustacea</taxon>
        <taxon>Malacostraca</taxon>
        <taxon>Eumalacostraca</taxon>
        <taxon>Eucarida</taxon>
        <taxon>Decapoda</taxon>
        <taxon>Pleocyemata</taxon>
        <taxon>Anomura</taxon>
        <taxon>Galatheoidea</taxon>
        <taxon>Porcellanidae</taxon>
        <taxon>Petrolisthes</taxon>
    </lineage>
</organism>
<feature type="compositionally biased region" description="Polar residues" evidence="1">
    <location>
        <begin position="11"/>
        <end position="21"/>
    </location>
</feature>
<feature type="compositionally biased region" description="Basic and acidic residues" evidence="1">
    <location>
        <begin position="97"/>
        <end position="127"/>
    </location>
</feature>
<evidence type="ECO:0000313" key="3">
    <source>
        <dbReference type="Proteomes" id="UP001286313"/>
    </source>
</evidence>
<gene>
    <name evidence="2" type="ORF">Pcinc_014564</name>
</gene>
<accession>A0AAE1KR97</accession>
<dbReference type="AlphaFoldDB" id="A0AAE1KR97"/>
<sequence length="127" mass="13769">MLSLAKPPQHSPGSQNSSSDSTESKPFASLSHAESRQTSRNALSRQPISRGGRIMYARGKGQNAELTGGGRGGGECVGIPREGGRQAAKKEVTKKKNKEEENNCVRSRKREEEGNKEAGEKEMDENK</sequence>
<dbReference type="Proteomes" id="UP001286313">
    <property type="component" value="Unassembled WGS sequence"/>
</dbReference>
<proteinExistence type="predicted"/>
<dbReference type="EMBL" id="JAWQEG010001270">
    <property type="protein sequence ID" value="KAK3880973.1"/>
    <property type="molecule type" value="Genomic_DNA"/>
</dbReference>
<reference evidence="2" key="1">
    <citation type="submission" date="2023-10" db="EMBL/GenBank/DDBJ databases">
        <title>Genome assemblies of two species of porcelain crab, Petrolisthes cinctipes and Petrolisthes manimaculis (Anomura: Porcellanidae).</title>
        <authorList>
            <person name="Angst P."/>
        </authorList>
    </citation>
    <scope>NUCLEOTIDE SEQUENCE</scope>
    <source>
        <strain evidence="2">PB745_01</strain>
        <tissue evidence="2">Gill</tissue>
    </source>
</reference>
<evidence type="ECO:0000313" key="2">
    <source>
        <dbReference type="EMBL" id="KAK3880973.1"/>
    </source>
</evidence>
<feature type="region of interest" description="Disordered" evidence="1">
    <location>
        <begin position="1"/>
        <end position="127"/>
    </location>
</feature>
<protein>
    <submittedName>
        <fullName evidence="2">Uncharacterized protein</fullName>
    </submittedName>
</protein>
<comment type="caution">
    <text evidence="2">The sequence shown here is derived from an EMBL/GenBank/DDBJ whole genome shotgun (WGS) entry which is preliminary data.</text>
</comment>
<keyword evidence="3" id="KW-1185">Reference proteome</keyword>
<feature type="compositionally biased region" description="Gly residues" evidence="1">
    <location>
        <begin position="67"/>
        <end position="76"/>
    </location>
</feature>
<evidence type="ECO:0000256" key="1">
    <source>
        <dbReference type="SAM" id="MobiDB-lite"/>
    </source>
</evidence>
<name>A0AAE1KR97_PETCI</name>